<evidence type="ECO:0000256" key="1">
    <source>
        <dbReference type="SAM" id="MobiDB-lite"/>
    </source>
</evidence>
<feature type="compositionally biased region" description="Polar residues" evidence="1">
    <location>
        <begin position="144"/>
        <end position="159"/>
    </location>
</feature>
<feature type="region of interest" description="Disordered" evidence="1">
    <location>
        <begin position="133"/>
        <end position="159"/>
    </location>
</feature>
<name>A0A7S3R6E4_DUNTE</name>
<proteinExistence type="predicted"/>
<sequence length="159" mass="18002">MPNTRNPLHNNDSNTMQIRNAQTQLSTLEIIYFYPPNTSTCVFVTLLHQSFIPSFIQFIGPFQVIEILSVKHRLKLPSTMKCHDVFNAPPQTCQFQLKLINFLTGYNKAHHPSSLTMIKRISWLKGSSNILPPLQRPMHKPPDTASNGQATLSMSPQTS</sequence>
<organism evidence="2">
    <name type="scientific">Dunaliella tertiolecta</name>
    <name type="common">Green alga</name>
    <dbReference type="NCBI Taxonomy" id="3047"/>
    <lineage>
        <taxon>Eukaryota</taxon>
        <taxon>Viridiplantae</taxon>
        <taxon>Chlorophyta</taxon>
        <taxon>core chlorophytes</taxon>
        <taxon>Chlorophyceae</taxon>
        <taxon>CS clade</taxon>
        <taxon>Chlamydomonadales</taxon>
        <taxon>Dunaliellaceae</taxon>
        <taxon>Dunaliella</taxon>
    </lineage>
</organism>
<dbReference type="AlphaFoldDB" id="A0A7S3R6E4"/>
<dbReference type="EMBL" id="HBIP01031583">
    <property type="protein sequence ID" value="CAE0504118.1"/>
    <property type="molecule type" value="Transcribed_RNA"/>
</dbReference>
<accession>A0A7S3R6E4</accession>
<protein>
    <submittedName>
        <fullName evidence="2">Uncharacterized protein</fullName>
    </submittedName>
</protein>
<evidence type="ECO:0000313" key="2">
    <source>
        <dbReference type="EMBL" id="CAE0504118.1"/>
    </source>
</evidence>
<gene>
    <name evidence="2" type="ORF">DTER00134_LOCUS19191</name>
</gene>
<reference evidence="2" key="1">
    <citation type="submission" date="2021-01" db="EMBL/GenBank/DDBJ databases">
        <authorList>
            <person name="Corre E."/>
            <person name="Pelletier E."/>
            <person name="Niang G."/>
            <person name="Scheremetjew M."/>
            <person name="Finn R."/>
            <person name="Kale V."/>
            <person name="Holt S."/>
            <person name="Cochrane G."/>
            <person name="Meng A."/>
            <person name="Brown T."/>
            <person name="Cohen L."/>
        </authorList>
    </citation>
    <scope>NUCLEOTIDE SEQUENCE</scope>
    <source>
        <strain evidence="2">CCMP1320</strain>
    </source>
</reference>